<evidence type="ECO:0000256" key="5">
    <source>
        <dbReference type="ARBA" id="ARBA00023136"/>
    </source>
</evidence>
<comment type="subcellular location">
    <subcellularLocation>
        <location evidence="1">Membrane</location>
    </subcellularLocation>
</comment>
<evidence type="ECO:0000256" key="3">
    <source>
        <dbReference type="ARBA" id="ARBA00022729"/>
    </source>
</evidence>
<organism evidence="7 8">
    <name type="scientific">Malus domestica</name>
    <name type="common">Apple</name>
    <name type="synonym">Pyrus malus</name>
    <dbReference type="NCBI Taxonomy" id="3750"/>
    <lineage>
        <taxon>Eukaryota</taxon>
        <taxon>Viridiplantae</taxon>
        <taxon>Streptophyta</taxon>
        <taxon>Embryophyta</taxon>
        <taxon>Tracheophyta</taxon>
        <taxon>Spermatophyta</taxon>
        <taxon>Magnoliopsida</taxon>
        <taxon>eudicotyledons</taxon>
        <taxon>Gunneridae</taxon>
        <taxon>Pentapetalae</taxon>
        <taxon>rosids</taxon>
        <taxon>fabids</taxon>
        <taxon>Rosales</taxon>
        <taxon>Rosaceae</taxon>
        <taxon>Amygdaloideae</taxon>
        <taxon>Maleae</taxon>
        <taxon>Malus</taxon>
    </lineage>
</organism>
<dbReference type="Gene3D" id="3.80.10.10">
    <property type="entry name" value="Ribonuclease Inhibitor"/>
    <property type="match status" value="1"/>
</dbReference>
<dbReference type="InterPro" id="IPR001611">
    <property type="entry name" value="Leu-rich_rpt"/>
</dbReference>
<dbReference type="EMBL" id="RDQH01000329">
    <property type="protein sequence ID" value="RXI02625.1"/>
    <property type="molecule type" value="Genomic_DNA"/>
</dbReference>
<keyword evidence="8" id="KW-1185">Reference proteome</keyword>
<protein>
    <submittedName>
        <fullName evidence="7">Uncharacterized protein</fullName>
    </submittedName>
</protein>
<dbReference type="PANTHER" id="PTHR48065:SF11">
    <property type="entry name" value="OS11G0213300 PROTEIN"/>
    <property type="match status" value="1"/>
</dbReference>
<dbReference type="Pfam" id="PF00560">
    <property type="entry name" value="LRR_1"/>
    <property type="match status" value="1"/>
</dbReference>
<keyword evidence="2" id="KW-0433">Leucine-rich repeat</keyword>
<proteinExistence type="predicted"/>
<dbReference type="FunFam" id="3.80.10.10:FF:000041">
    <property type="entry name" value="LRR receptor-like serine/threonine-protein kinase ERECTA"/>
    <property type="match status" value="1"/>
</dbReference>
<dbReference type="STRING" id="3750.A0A498K9Z6"/>
<name>A0A498K9Z6_MALDO</name>
<evidence type="ECO:0000256" key="1">
    <source>
        <dbReference type="ARBA" id="ARBA00004370"/>
    </source>
</evidence>
<keyword evidence="6" id="KW-0325">Glycoprotein</keyword>
<evidence type="ECO:0000256" key="2">
    <source>
        <dbReference type="ARBA" id="ARBA00022614"/>
    </source>
</evidence>
<accession>A0A498K9Z6</accession>
<dbReference type="PANTHER" id="PTHR48065">
    <property type="entry name" value="OS10G0469600 PROTEIN"/>
    <property type="match status" value="1"/>
</dbReference>
<evidence type="ECO:0000313" key="8">
    <source>
        <dbReference type="Proteomes" id="UP000290289"/>
    </source>
</evidence>
<dbReference type="SUPFAM" id="SSF52058">
    <property type="entry name" value="L domain-like"/>
    <property type="match status" value="1"/>
</dbReference>
<dbReference type="Proteomes" id="UP000290289">
    <property type="component" value="Chromosome 3"/>
</dbReference>
<evidence type="ECO:0000313" key="7">
    <source>
        <dbReference type="EMBL" id="RXI02625.1"/>
    </source>
</evidence>
<sequence>MSVNSFTGFLPITLCSLKNLEYLSLYTNNLMIDASTPQAASILSCLLNLRNLTELLLADNPLNTTIPASRGNISTTLLTVDLSISNIRGNIPVDIANLSSLITLDIGNNQLSGAIPTLIQRLQNLQALYFNDNVLRGQIPYGLCQLNNLAELDLGGNRLSGSIPSCLGTLAVALRSLSLGSNLLTSKIPSSLWELKHQIPFEKSRLVKYRFFIGTTRKYARALLREHVVSGVIG</sequence>
<dbReference type="GO" id="GO:0016020">
    <property type="term" value="C:membrane"/>
    <property type="evidence" value="ECO:0007669"/>
    <property type="project" value="UniProtKB-SubCell"/>
</dbReference>
<gene>
    <name evidence="7" type="ORF">DVH24_002703</name>
</gene>
<comment type="caution">
    <text evidence="7">The sequence shown here is derived from an EMBL/GenBank/DDBJ whole genome shotgun (WGS) entry which is preliminary data.</text>
</comment>
<evidence type="ECO:0000256" key="4">
    <source>
        <dbReference type="ARBA" id="ARBA00022737"/>
    </source>
</evidence>
<dbReference type="AlphaFoldDB" id="A0A498K9Z6"/>
<keyword evidence="3" id="KW-0732">Signal</keyword>
<keyword evidence="5" id="KW-0472">Membrane</keyword>
<keyword evidence="4" id="KW-0677">Repeat</keyword>
<dbReference type="InterPro" id="IPR032675">
    <property type="entry name" value="LRR_dom_sf"/>
</dbReference>
<dbReference type="Pfam" id="PF13855">
    <property type="entry name" value="LRR_8"/>
    <property type="match status" value="1"/>
</dbReference>
<evidence type="ECO:0000256" key="6">
    <source>
        <dbReference type="ARBA" id="ARBA00023180"/>
    </source>
</evidence>
<reference evidence="7 8" key="1">
    <citation type="submission" date="2018-10" db="EMBL/GenBank/DDBJ databases">
        <title>A high-quality apple genome assembly.</title>
        <authorList>
            <person name="Hu J."/>
        </authorList>
    </citation>
    <scope>NUCLEOTIDE SEQUENCE [LARGE SCALE GENOMIC DNA]</scope>
    <source>
        <strain evidence="8">cv. HFTH1</strain>
        <tissue evidence="7">Young leaf</tissue>
    </source>
</reference>